<organism evidence="1 2">
    <name type="scientific">Muricomes intestini</name>
    <dbReference type="NCBI Taxonomy" id="1796634"/>
    <lineage>
        <taxon>Bacteria</taxon>
        <taxon>Bacillati</taxon>
        <taxon>Bacillota</taxon>
        <taxon>Clostridia</taxon>
        <taxon>Lachnospirales</taxon>
        <taxon>Lachnospiraceae</taxon>
        <taxon>Muricomes</taxon>
    </lineage>
</organism>
<gene>
    <name evidence="1" type="ORF">EDD59_109128</name>
</gene>
<evidence type="ECO:0000313" key="2">
    <source>
        <dbReference type="Proteomes" id="UP000295726"/>
    </source>
</evidence>
<protein>
    <submittedName>
        <fullName evidence="1">Uncharacterized protein</fullName>
    </submittedName>
</protein>
<dbReference type="RefSeq" id="WP_132380859.1">
    <property type="nucleotide sequence ID" value="NZ_SLZZ01000009.1"/>
</dbReference>
<evidence type="ECO:0000313" key="1">
    <source>
        <dbReference type="EMBL" id="TCS79193.1"/>
    </source>
</evidence>
<comment type="caution">
    <text evidence="1">The sequence shown here is derived from an EMBL/GenBank/DDBJ whole genome shotgun (WGS) entry which is preliminary data.</text>
</comment>
<accession>A0A4R3K8R1</accession>
<name>A0A4R3K8R1_9FIRM</name>
<reference evidence="1 2" key="1">
    <citation type="submission" date="2019-03" db="EMBL/GenBank/DDBJ databases">
        <title>Genomic Encyclopedia of Type Strains, Phase IV (KMG-IV): sequencing the most valuable type-strain genomes for metagenomic binning, comparative biology and taxonomic classification.</title>
        <authorList>
            <person name="Goeker M."/>
        </authorList>
    </citation>
    <scope>NUCLEOTIDE SEQUENCE [LARGE SCALE GENOMIC DNA]</scope>
    <source>
        <strain evidence="1 2">DSM 29489</strain>
    </source>
</reference>
<proteinExistence type="predicted"/>
<dbReference type="Proteomes" id="UP000295726">
    <property type="component" value="Unassembled WGS sequence"/>
</dbReference>
<keyword evidence="2" id="KW-1185">Reference proteome</keyword>
<dbReference type="AlphaFoldDB" id="A0A4R3K8R1"/>
<sequence>MADLKKQLEEAKTESINNKFKGFVDILDGYGEMTDEQEQAATNVLLQLMLLERLDRIAEALEDKGRTGIQHREK</sequence>
<dbReference type="EMBL" id="SLZZ01000009">
    <property type="protein sequence ID" value="TCS79193.1"/>
    <property type="molecule type" value="Genomic_DNA"/>
</dbReference>